<name>Q8TK09_METAC</name>
<protein>
    <submittedName>
        <fullName evidence="1">Uncharacterized protein</fullName>
    </submittedName>
</protein>
<dbReference type="InParanoid" id="Q8TK09"/>
<dbReference type="AlphaFoldDB" id="Q8TK09"/>
<accession>Q8TK09</accession>
<evidence type="ECO:0000313" key="1">
    <source>
        <dbReference type="EMBL" id="AAM06971.1"/>
    </source>
</evidence>
<organism evidence="1 2">
    <name type="scientific">Methanosarcina acetivorans (strain ATCC 35395 / DSM 2834 / JCM 12185 / C2A)</name>
    <dbReference type="NCBI Taxonomy" id="188937"/>
    <lineage>
        <taxon>Archaea</taxon>
        <taxon>Methanobacteriati</taxon>
        <taxon>Methanobacteriota</taxon>
        <taxon>Stenosarchaea group</taxon>
        <taxon>Methanomicrobia</taxon>
        <taxon>Methanosarcinales</taxon>
        <taxon>Methanosarcinaceae</taxon>
        <taxon>Methanosarcina</taxon>
    </lineage>
</organism>
<dbReference type="KEGG" id="mac:MA_3616"/>
<dbReference type="HOGENOM" id="CLU_2257335_0_0_2"/>
<gene>
    <name evidence="1" type="ordered locus">MA_3616</name>
</gene>
<keyword evidence="2" id="KW-1185">Reference proteome</keyword>
<sequence>MSSSQNLFYPCIGQNFRIIFIICDSIDYFRFKIRRADFGFWDKLIIYDSSKKIPKEISDTYSKVYGKAIEEFSNKHCKLNGMQIEVFFRPKKVEITIRKYLKI</sequence>
<evidence type="ECO:0000313" key="2">
    <source>
        <dbReference type="Proteomes" id="UP000002487"/>
    </source>
</evidence>
<dbReference type="EMBL" id="AE010299">
    <property type="protein sequence ID" value="AAM06971.1"/>
    <property type="molecule type" value="Genomic_DNA"/>
</dbReference>
<proteinExistence type="predicted"/>
<dbReference type="Proteomes" id="UP000002487">
    <property type="component" value="Chromosome"/>
</dbReference>
<dbReference type="EnsemblBacteria" id="AAM06971">
    <property type="protein sequence ID" value="AAM06971"/>
    <property type="gene ID" value="MA_3616"/>
</dbReference>
<reference evidence="1 2" key="1">
    <citation type="journal article" date="2002" name="Genome Res.">
        <title>The genome of Methanosarcina acetivorans reveals extensive metabolic and physiological diversity.</title>
        <authorList>
            <person name="Galagan J.E."/>
            <person name="Nusbaum C."/>
            <person name="Roy A."/>
            <person name="Endrizzi M.G."/>
            <person name="Macdonald P."/>
            <person name="FitzHugh W."/>
            <person name="Calvo S."/>
            <person name="Engels R."/>
            <person name="Smirnov S."/>
            <person name="Atnoor D."/>
            <person name="Brown A."/>
            <person name="Allen N."/>
            <person name="Naylor J."/>
            <person name="Stange-Thomann N."/>
            <person name="DeArellano K."/>
            <person name="Johnson R."/>
            <person name="Linton L."/>
            <person name="McEwan P."/>
            <person name="McKernan K."/>
            <person name="Talamas J."/>
            <person name="Tirrell A."/>
            <person name="Ye W."/>
            <person name="Zimmer A."/>
            <person name="Barber R.D."/>
            <person name="Cann I."/>
            <person name="Graham D.E."/>
            <person name="Grahame D.A."/>
            <person name="Guss A."/>
            <person name="Hedderich R."/>
            <person name="Ingram-Smith C."/>
            <person name="Kuettner C.H."/>
            <person name="Krzycki J.A."/>
            <person name="Leigh J.A."/>
            <person name="Li W."/>
            <person name="Liu J."/>
            <person name="Mukhopadhyay B."/>
            <person name="Reeve J.N."/>
            <person name="Smith K."/>
            <person name="Springer T.A."/>
            <person name="Umayam L.A."/>
            <person name="White O."/>
            <person name="White R.H."/>
            <person name="de Macario E.C."/>
            <person name="Ferry J.G."/>
            <person name="Jarrell K.F."/>
            <person name="Jing H."/>
            <person name="Macario A.J.L."/>
            <person name="Paulsen I."/>
            <person name="Pritchett M."/>
            <person name="Sowers K.R."/>
            <person name="Swanson R.V."/>
            <person name="Zinder S.H."/>
            <person name="Lander E."/>
            <person name="Metcalf W.W."/>
            <person name="Birren B."/>
        </authorList>
    </citation>
    <scope>NUCLEOTIDE SEQUENCE [LARGE SCALE GENOMIC DNA]</scope>
    <source>
        <strain evidence="2">ATCC 35395 / DSM 2834 / JCM 12185 / C2A</strain>
    </source>
</reference>